<dbReference type="STRING" id="1797259.A2989_05290"/>
<comment type="subcellular location">
    <subcellularLocation>
        <location evidence="1">Cell membrane</location>
        <topology evidence="1">Multi-pass membrane protein</topology>
    </subcellularLocation>
</comment>
<evidence type="ECO:0000256" key="8">
    <source>
        <dbReference type="SAM" id="Phobius"/>
    </source>
</evidence>
<dbReference type="InterPro" id="IPR050297">
    <property type="entry name" value="LipidA_mod_glycosyltrf_83"/>
</dbReference>
<feature type="transmembrane region" description="Helical" evidence="8">
    <location>
        <begin position="145"/>
        <end position="173"/>
    </location>
</feature>
<keyword evidence="2" id="KW-1003">Cell membrane</keyword>
<keyword evidence="5 8" id="KW-0812">Transmembrane</keyword>
<reference evidence="10 11" key="1">
    <citation type="journal article" date="2016" name="Nat. Commun.">
        <title>Thousands of microbial genomes shed light on interconnected biogeochemical processes in an aquifer system.</title>
        <authorList>
            <person name="Anantharaman K."/>
            <person name="Brown C.T."/>
            <person name="Hug L.A."/>
            <person name="Sharon I."/>
            <person name="Castelle C.J."/>
            <person name="Probst A.J."/>
            <person name="Thomas B.C."/>
            <person name="Singh A."/>
            <person name="Wilkins M.J."/>
            <person name="Karaoz U."/>
            <person name="Brodie E.L."/>
            <person name="Williams K.H."/>
            <person name="Hubbard S.S."/>
            <person name="Banfield J.F."/>
        </authorList>
    </citation>
    <scope>NUCLEOTIDE SEQUENCE [LARGE SCALE GENOMIC DNA]</scope>
</reference>
<comment type="caution">
    <text evidence="10">The sequence shown here is derived from an EMBL/GenBank/DDBJ whole genome shotgun (WGS) entry which is preliminary data.</text>
</comment>
<dbReference type="EMBL" id="MEXN01000001">
    <property type="protein sequence ID" value="OGD04413.1"/>
    <property type="molecule type" value="Genomic_DNA"/>
</dbReference>
<sequence length="474" mass="53533">MKPHLLLLLLFTITRLANLTLLPIFIDEANYLDWGWREIHSPNHLFYSLYDSKPPGIMWLYGLAQSVVSDPLLAGRLVTVFFGLLTTIGLYLISGPLAASLYTLVPIFVFFDRQALMETPLAAAGVWIYILTLRLQKLPTLKNALLLGFVLGASLLIKTNAILFALPIPFLLFSRQNLVRYWTLLIFALLGFLIAALPLFFQAQFWSTLSSNSRYSFTLSELLHFPILHWINNLWSYLQISLWHLTPLILITAIIGLRKSPKSLILYSLTPIALTILLSRSPTPRYIVSFLPFLLIPAAQFLSSHRKLLYSSLGICSLVIGIFIFSPPSYFRLYARLTPYSEIGYLEGDNSGYQVQADLVYLKTLKPPAIVALALNSGNPEAALMNYLRPWPGFVVSYLDSSLLNIDFSQADCVSSSTPLYFVARRDQQAGLEKFFVLVTTIKNPYNQDFNNIYTLRSDCPPEKTLNLTLSLNK</sequence>
<dbReference type="GO" id="GO:0016763">
    <property type="term" value="F:pentosyltransferase activity"/>
    <property type="evidence" value="ECO:0007669"/>
    <property type="project" value="TreeGrafter"/>
</dbReference>
<dbReference type="PANTHER" id="PTHR33908">
    <property type="entry name" value="MANNOSYLTRANSFERASE YKCB-RELATED"/>
    <property type="match status" value="1"/>
</dbReference>
<dbReference type="AlphaFoldDB" id="A0A1F4ZDN6"/>
<keyword evidence="3" id="KW-0328">Glycosyltransferase</keyword>
<evidence type="ECO:0000256" key="6">
    <source>
        <dbReference type="ARBA" id="ARBA00022989"/>
    </source>
</evidence>
<evidence type="ECO:0000256" key="3">
    <source>
        <dbReference type="ARBA" id="ARBA00022676"/>
    </source>
</evidence>
<dbReference type="Proteomes" id="UP000177080">
    <property type="component" value="Unassembled WGS sequence"/>
</dbReference>
<proteinExistence type="predicted"/>
<dbReference type="PANTHER" id="PTHR33908:SF11">
    <property type="entry name" value="MEMBRANE PROTEIN"/>
    <property type="match status" value="1"/>
</dbReference>
<dbReference type="GO" id="GO:0005886">
    <property type="term" value="C:plasma membrane"/>
    <property type="evidence" value="ECO:0007669"/>
    <property type="project" value="UniProtKB-SubCell"/>
</dbReference>
<dbReference type="InterPro" id="IPR038731">
    <property type="entry name" value="RgtA/B/C-like"/>
</dbReference>
<evidence type="ECO:0000259" key="9">
    <source>
        <dbReference type="Pfam" id="PF13231"/>
    </source>
</evidence>
<organism evidence="10 11">
    <name type="scientific">Candidatus Amesbacteria bacterium RIFCSPLOWO2_01_FULL_48_25</name>
    <dbReference type="NCBI Taxonomy" id="1797259"/>
    <lineage>
        <taxon>Bacteria</taxon>
        <taxon>Candidatus Amesiibacteriota</taxon>
    </lineage>
</organism>
<evidence type="ECO:0000256" key="7">
    <source>
        <dbReference type="ARBA" id="ARBA00023136"/>
    </source>
</evidence>
<evidence type="ECO:0000256" key="1">
    <source>
        <dbReference type="ARBA" id="ARBA00004651"/>
    </source>
</evidence>
<evidence type="ECO:0000256" key="4">
    <source>
        <dbReference type="ARBA" id="ARBA00022679"/>
    </source>
</evidence>
<dbReference type="Pfam" id="PF13231">
    <property type="entry name" value="PMT_2"/>
    <property type="match status" value="1"/>
</dbReference>
<feature type="domain" description="Glycosyltransferase RgtA/B/C/D-like" evidence="9">
    <location>
        <begin position="52"/>
        <end position="196"/>
    </location>
</feature>
<feature type="transmembrane region" description="Helical" evidence="8">
    <location>
        <begin position="264"/>
        <end position="280"/>
    </location>
</feature>
<feature type="transmembrane region" description="Helical" evidence="8">
    <location>
        <begin position="179"/>
        <end position="201"/>
    </location>
</feature>
<keyword evidence="7 8" id="KW-0472">Membrane</keyword>
<keyword evidence="4" id="KW-0808">Transferase</keyword>
<accession>A0A1F4ZDN6</accession>
<feature type="transmembrane region" description="Helical" evidence="8">
    <location>
        <begin position="286"/>
        <end position="302"/>
    </location>
</feature>
<feature type="transmembrane region" description="Helical" evidence="8">
    <location>
        <begin position="80"/>
        <end position="109"/>
    </location>
</feature>
<protein>
    <recommendedName>
        <fullName evidence="9">Glycosyltransferase RgtA/B/C/D-like domain-containing protein</fullName>
    </recommendedName>
</protein>
<evidence type="ECO:0000313" key="10">
    <source>
        <dbReference type="EMBL" id="OGD04413.1"/>
    </source>
</evidence>
<name>A0A1F4ZDN6_9BACT</name>
<feature type="transmembrane region" description="Helical" evidence="8">
    <location>
        <begin position="115"/>
        <end position="133"/>
    </location>
</feature>
<feature type="transmembrane region" description="Helical" evidence="8">
    <location>
        <begin position="309"/>
        <end position="331"/>
    </location>
</feature>
<feature type="transmembrane region" description="Helical" evidence="8">
    <location>
        <begin position="237"/>
        <end position="257"/>
    </location>
</feature>
<gene>
    <name evidence="10" type="ORF">A2989_05290</name>
</gene>
<keyword evidence="6 8" id="KW-1133">Transmembrane helix</keyword>
<evidence type="ECO:0000313" key="11">
    <source>
        <dbReference type="Proteomes" id="UP000177080"/>
    </source>
</evidence>
<dbReference type="GO" id="GO:0009103">
    <property type="term" value="P:lipopolysaccharide biosynthetic process"/>
    <property type="evidence" value="ECO:0007669"/>
    <property type="project" value="UniProtKB-ARBA"/>
</dbReference>
<evidence type="ECO:0000256" key="5">
    <source>
        <dbReference type="ARBA" id="ARBA00022692"/>
    </source>
</evidence>
<evidence type="ECO:0000256" key="2">
    <source>
        <dbReference type="ARBA" id="ARBA00022475"/>
    </source>
</evidence>